<proteinExistence type="predicted"/>
<comment type="caution">
    <text evidence="1">The sequence shown here is derived from an EMBL/GenBank/DDBJ whole genome shotgun (WGS) entry which is preliminary data.</text>
</comment>
<accession>A0A9P5PA02</accession>
<dbReference type="EMBL" id="JADNRY010000292">
    <property type="protein sequence ID" value="KAF9059574.1"/>
    <property type="molecule type" value="Genomic_DNA"/>
</dbReference>
<gene>
    <name evidence="1" type="ORF">BDP27DRAFT_1341168</name>
</gene>
<dbReference type="AlphaFoldDB" id="A0A9P5PA02"/>
<dbReference type="OrthoDB" id="2269034at2759"/>
<evidence type="ECO:0000313" key="2">
    <source>
        <dbReference type="Proteomes" id="UP000772434"/>
    </source>
</evidence>
<protein>
    <submittedName>
        <fullName evidence="1">Uncharacterized protein</fullName>
    </submittedName>
</protein>
<sequence>MHMVESLPKLERLSLENLITCETVSNFQVVPMPHLHHLIIVTLRAPINLQSSNLPRTQLISLRLQGLHNVSSLVKLCPSLSKLVLVLDSELGETLPQPPVVVRHKHVKVLSLWFKKDSSSQFVEEIKAMKKVLDILEFPSLVTFSVRCSKRPLISHCKAGLAIVDKFIQRSSCTLTRFDSHNICIFDCLDIFTTILYYPPQHI</sequence>
<keyword evidence="2" id="KW-1185">Reference proteome</keyword>
<organism evidence="1 2">
    <name type="scientific">Rhodocollybia butyracea</name>
    <dbReference type="NCBI Taxonomy" id="206335"/>
    <lineage>
        <taxon>Eukaryota</taxon>
        <taxon>Fungi</taxon>
        <taxon>Dikarya</taxon>
        <taxon>Basidiomycota</taxon>
        <taxon>Agaricomycotina</taxon>
        <taxon>Agaricomycetes</taxon>
        <taxon>Agaricomycetidae</taxon>
        <taxon>Agaricales</taxon>
        <taxon>Marasmiineae</taxon>
        <taxon>Omphalotaceae</taxon>
        <taxon>Rhodocollybia</taxon>
    </lineage>
</organism>
<reference evidence="1" key="1">
    <citation type="submission" date="2020-11" db="EMBL/GenBank/DDBJ databases">
        <authorList>
            <consortium name="DOE Joint Genome Institute"/>
            <person name="Ahrendt S."/>
            <person name="Riley R."/>
            <person name="Andreopoulos W."/>
            <person name="Labutti K."/>
            <person name="Pangilinan J."/>
            <person name="Ruiz-Duenas F.J."/>
            <person name="Barrasa J.M."/>
            <person name="Sanchez-Garcia M."/>
            <person name="Camarero S."/>
            <person name="Miyauchi S."/>
            <person name="Serrano A."/>
            <person name="Linde D."/>
            <person name="Babiker R."/>
            <person name="Drula E."/>
            <person name="Ayuso-Fernandez I."/>
            <person name="Pacheco R."/>
            <person name="Padilla G."/>
            <person name="Ferreira P."/>
            <person name="Barriuso J."/>
            <person name="Kellner H."/>
            <person name="Castanera R."/>
            <person name="Alfaro M."/>
            <person name="Ramirez L."/>
            <person name="Pisabarro A.G."/>
            <person name="Kuo A."/>
            <person name="Tritt A."/>
            <person name="Lipzen A."/>
            <person name="He G."/>
            <person name="Yan M."/>
            <person name="Ng V."/>
            <person name="Cullen D."/>
            <person name="Martin F."/>
            <person name="Rosso M.-N."/>
            <person name="Henrissat B."/>
            <person name="Hibbett D."/>
            <person name="Martinez A.T."/>
            <person name="Grigoriev I.V."/>
        </authorList>
    </citation>
    <scope>NUCLEOTIDE SEQUENCE</scope>
    <source>
        <strain evidence="1">AH 40177</strain>
    </source>
</reference>
<dbReference type="Proteomes" id="UP000772434">
    <property type="component" value="Unassembled WGS sequence"/>
</dbReference>
<evidence type="ECO:0000313" key="1">
    <source>
        <dbReference type="EMBL" id="KAF9059574.1"/>
    </source>
</evidence>
<name>A0A9P5PA02_9AGAR</name>